<sequence length="245" mass="27254">MGADQNTAHLLTETGKAQAQQPMPDREQPQEQSGRKGKQPKPPTTSPMGNGKPQRQVETMNRRTPPGGHPRCKAETGQQPPPGGKKYNRHQGQGTDSPPPHRHPSRQGPQEGKRTMGTGNKNSICHRHHKHVENNRREGPRNEQPRMAKRNTATREAERTTKAAPPEEKPPKRDNSGLKSMTSAIKEIQDKAQRTKPAGLTEKTQTGTTMRWTRTEKKRNPEGGRKNTLSAEKPKGSSRNRTLAN</sequence>
<evidence type="ECO:0000313" key="2">
    <source>
        <dbReference type="EMBL" id="KAJ1098255.1"/>
    </source>
</evidence>
<protein>
    <submittedName>
        <fullName evidence="2">Uncharacterized protein</fullName>
    </submittedName>
</protein>
<organism evidence="2 3">
    <name type="scientific">Pleurodeles waltl</name>
    <name type="common">Iberian ribbed newt</name>
    <dbReference type="NCBI Taxonomy" id="8319"/>
    <lineage>
        <taxon>Eukaryota</taxon>
        <taxon>Metazoa</taxon>
        <taxon>Chordata</taxon>
        <taxon>Craniata</taxon>
        <taxon>Vertebrata</taxon>
        <taxon>Euteleostomi</taxon>
        <taxon>Amphibia</taxon>
        <taxon>Batrachia</taxon>
        <taxon>Caudata</taxon>
        <taxon>Salamandroidea</taxon>
        <taxon>Salamandridae</taxon>
        <taxon>Pleurodelinae</taxon>
        <taxon>Pleurodeles</taxon>
    </lineage>
</organism>
<gene>
    <name evidence="2" type="ORF">NDU88_003371</name>
</gene>
<feature type="region of interest" description="Disordered" evidence="1">
    <location>
        <begin position="1"/>
        <end position="245"/>
    </location>
</feature>
<accession>A0AAV7MDN0</accession>
<dbReference type="AlphaFoldDB" id="A0AAV7MDN0"/>
<feature type="compositionally biased region" description="Basic and acidic residues" evidence="1">
    <location>
        <begin position="153"/>
        <end position="176"/>
    </location>
</feature>
<evidence type="ECO:0000256" key="1">
    <source>
        <dbReference type="SAM" id="MobiDB-lite"/>
    </source>
</evidence>
<dbReference type="EMBL" id="JANPWB010000014">
    <property type="protein sequence ID" value="KAJ1098255.1"/>
    <property type="molecule type" value="Genomic_DNA"/>
</dbReference>
<name>A0AAV7MDN0_PLEWA</name>
<comment type="caution">
    <text evidence="2">The sequence shown here is derived from an EMBL/GenBank/DDBJ whole genome shotgun (WGS) entry which is preliminary data.</text>
</comment>
<proteinExistence type="predicted"/>
<keyword evidence="3" id="KW-1185">Reference proteome</keyword>
<evidence type="ECO:0000313" key="3">
    <source>
        <dbReference type="Proteomes" id="UP001066276"/>
    </source>
</evidence>
<dbReference type="Proteomes" id="UP001066276">
    <property type="component" value="Chromosome 10"/>
</dbReference>
<feature type="compositionally biased region" description="Polar residues" evidence="1">
    <location>
        <begin position="1"/>
        <end position="21"/>
    </location>
</feature>
<feature type="compositionally biased region" description="Basic and acidic residues" evidence="1">
    <location>
        <begin position="213"/>
        <end position="225"/>
    </location>
</feature>
<feature type="compositionally biased region" description="Basic and acidic residues" evidence="1">
    <location>
        <begin position="132"/>
        <end position="146"/>
    </location>
</feature>
<reference evidence="2" key="1">
    <citation type="journal article" date="2022" name="bioRxiv">
        <title>Sequencing and chromosome-scale assembly of the giantPleurodeles waltlgenome.</title>
        <authorList>
            <person name="Brown T."/>
            <person name="Elewa A."/>
            <person name="Iarovenko S."/>
            <person name="Subramanian E."/>
            <person name="Araus A.J."/>
            <person name="Petzold A."/>
            <person name="Susuki M."/>
            <person name="Suzuki K.-i.T."/>
            <person name="Hayashi T."/>
            <person name="Toyoda A."/>
            <person name="Oliveira C."/>
            <person name="Osipova E."/>
            <person name="Leigh N.D."/>
            <person name="Simon A."/>
            <person name="Yun M.H."/>
        </authorList>
    </citation>
    <scope>NUCLEOTIDE SEQUENCE</scope>
    <source>
        <strain evidence="2">20211129_DDA</strain>
        <tissue evidence="2">Liver</tissue>
    </source>
</reference>